<feature type="domain" description="Terminase large subunit gp17-like C-terminal" evidence="2">
    <location>
        <begin position="305"/>
        <end position="447"/>
    </location>
</feature>
<accession>A0AAX3T8Y7</accession>
<organism evidence="3 4">
    <name type="scientific">Gordonia hongkongensis</name>
    <dbReference type="NCBI Taxonomy" id="1701090"/>
    <lineage>
        <taxon>Bacteria</taxon>
        <taxon>Bacillati</taxon>
        <taxon>Actinomycetota</taxon>
        <taxon>Actinomycetes</taxon>
        <taxon>Mycobacteriales</taxon>
        <taxon>Gordoniaceae</taxon>
        <taxon>Gordonia</taxon>
    </lineage>
</organism>
<dbReference type="Gene3D" id="3.40.50.300">
    <property type="entry name" value="P-loop containing nucleotide triphosphate hydrolases"/>
    <property type="match status" value="1"/>
</dbReference>
<dbReference type="Pfam" id="PF03237">
    <property type="entry name" value="Terminase_6N"/>
    <property type="match status" value="1"/>
</dbReference>
<dbReference type="SUPFAM" id="SSF52540">
    <property type="entry name" value="P-loop containing nucleoside triphosphate hydrolases"/>
    <property type="match status" value="1"/>
</dbReference>
<keyword evidence="1" id="KW-1188">Viral release from host cell</keyword>
<evidence type="ECO:0000313" key="4">
    <source>
        <dbReference type="Proteomes" id="UP001213504"/>
    </source>
</evidence>
<dbReference type="AlphaFoldDB" id="A0AAX3T8Y7"/>
<gene>
    <name evidence="3" type="ORF">P9A14_02500</name>
</gene>
<sequence length="498" mass="54848">MTVTVDTFRAGAKTVEAFAEHLVGEPLWPHQLEMVRSPARIRVMCAGRQVGKSRTLAIEALHRAFTQAGALVLLVSAGDVAARRLLEECATLANASPLLRGSVVDDQRTQLTLSNGSRIISVPASQKQIRGWPVDLLIIDEAGFVDNDIWRAAEPATIARPGSRIILSSSPWGGIEDFFRQLFNRGMESPDARYASFHWPSSLNPLISADDLEAIRERESSHYFNREYLAEWTDEAGAFFATDEISRSVADYDLLDLSSLPLSGGRMARQDYRVVGGLDWGMAADANAVVYLAASGDVDLNHQKHGTEPVFWIPAIEQHFRMEYATFIDRLIDHAGRLNVQRFISETNGVGQMPTQVLKRRMSDLPPDGDVHFVNAVTTTAHRKNAGFSRMKVLLQTGRLVLPNHPDLLRQLHALTYEQTDMGTLKISVPENVGHDDLAMALMQAVSTIQTRIPVEAWPATLCGTGEVLTTDRGTRIPQQPSCSTNGAIFWGGDGTKV</sequence>
<protein>
    <submittedName>
        <fullName evidence="3">Terminase family protein</fullName>
    </submittedName>
</protein>
<dbReference type="Pfam" id="PF17289">
    <property type="entry name" value="Terminase_6C"/>
    <property type="match status" value="1"/>
</dbReference>
<evidence type="ECO:0000313" key="3">
    <source>
        <dbReference type="EMBL" id="WFP25414.1"/>
    </source>
</evidence>
<evidence type="ECO:0000256" key="1">
    <source>
        <dbReference type="ARBA" id="ARBA00022612"/>
    </source>
</evidence>
<dbReference type="InterPro" id="IPR035421">
    <property type="entry name" value="Terminase_6C"/>
</dbReference>
<reference evidence="3" key="1">
    <citation type="submission" date="2023-04" db="EMBL/GenBank/DDBJ databases">
        <title>Complete genome sequence of a phthalic acid esters degrading bacterial strain.</title>
        <authorList>
            <person name="Weng L."/>
            <person name="Jia Y."/>
            <person name="Ren L."/>
        </authorList>
    </citation>
    <scope>NUCLEOTIDE SEQUENCE</scope>
    <source>
        <strain evidence="3">RL-LY01</strain>
    </source>
</reference>
<name>A0AAX3T8Y7_9ACTN</name>
<dbReference type="Gene3D" id="3.30.420.240">
    <property type="match status" value="1"/>
</dbReference>
<dbReference type="EMBL" id="CP121270">
    <property type="protein sequence ID" value="WFP25414.1"/>
    <property type="molecule type" value="Genomic_DNA"/>
</dbReference>
<evidence type="ECO:0000259" key="2">
    <source>
        <dbReference type="Pfam" id="PF17289"/>
    </source>
</evidence>
<dbReference type="Proteomes" id="UP001213504">
    <property type="component" value="Chromosome"/>
</dbReference>
<dbReference type="RefSeq" id="WP_242697011.1">
    <property type="nucleotide sequence ID" value="NZ_CP121270.1"/>
</dbReference>
<dbReference type="InterPro" id="IPR027417">
    <property type="entry name" value="P-loop_NTPase"/>
</dbReference>
<proteinExistence type="predicted"/>